<feature type="compositionally biased region" description="Low complexity" evidence="1">
    <location>
        <begin position="236"/>
        <end position="249"/>
    </location>
</feature>
<evidence type="ECO:0000256" key="1">
    <source>
        <dbReference type="SAM" id="MobiDB-lite"/>
    </source>
</evidence>
<keyword evidence="3" id="KW-1185">Reference proteome</keyword>
<accession>A0A6H5I8D9</accession>
<name>A0A6H5I8D9_9HYME</name>
<sequence>MFVRIAERIRQSWNVCSIQYYGDDVLRGLASGSGDEKEKNTTTSLHLLLLLLLQESREKRKIIYVFDRKTKCPCDEWRDIINISLNPDKHVEYIRKDKTKQSSLHWDTCGAASRRLDADDSRRSLDDRPGQKARSNNIDSKSSSCSECRRVIIFVPKHIINSHIARSMCAAGVRQCHAGSLVPHPGAAQAPGHSQPGGSQGSLAALLGKEAGRPARVRQVHDVRRELHGDRGVVAGPGLRQRHGGPQPGRLRRHRRRESLDDGQLDGGPLQPRRPRRLQSDLAAALPAQAATAARRQS</sequence>
<feature type="region of interest" description="Disordered" evidence="1">
    <location>
        <begin position="223"/>
        <end position="298"/>
    </location>
</feature>
<dbReference type="AlphaFoldDB" id="A0A6H5I8D9"/>
<feature type="compositionally biased region" description="Basic and acidic residues" evidence="1">
    <location>
        <begin position="117"/>
        <end position="130"/>
    </location>
</feature>
<feature type="region of interest" description="Disordered" evidence="1">
    <location>
        <begin position="117"/>
        <end position="142"/>
    </location>
</feature>
<dbReference type="Proteomes" id="UP000479190">
    <property type="component" value="Unassembled WGS sequence"/>
</dbReference>
<gene>
    <name evidence="2" type="ORF">TBRA_LOCUS3258</name>
</gene>
<evidence type="ECO:0000313" key="3">
    <source>
        <dbReference type="Proteomes" id="UP000479190"/>
    </source>
</evidence>
<feature type="compositionally biased region" description="Low complexity" evidence="1">
    <location>
        <begin position="283"/>
        <end position="298"/>
    </location>
</feature>
<protein>
    <submittedName>
        <fullName evidence="2">Uncharacterized protein</fullName>
    </submittedName>
</protein>
<dbReference type="EMBL" id="CADCXV010000638">
    <property type="protein sequence ID" value="CAB0031280.1"/>
    <property type="molecule type" value="Genomic_DNA"/>
</dbReference>
<evidence type="ECO:0000313" key="2">
    <source>
        <dbReference type="EMBL" id="CAB0031280.1"/>
    </source>
</evidence>
<proteinExistence type="predicted"/>
<organism evidence="2 3">
    <name type="scientific">Trichogramma brassicae</name>
    <dbReference type="NCBI Taxonomy" id="86971"/>
    <lineage>
        <taxon>Eukaryota</taxon>
        <taxon>Metazoa</taxon>
        <taxon>Ecdysozoa</taxon>
        <taxon>Arthropoda</taxon>
        <taxon>Hexapoda</taxon>
        <taxon>Insecta</taxon>
        <taxon>Pterygota</taxon>
        <taxon>Neoptera</taxon>
        <taxon>Endopterygota</taxon>
        <taxon>Hymenoptera</taxon>
        <taxon>Apocrita</taxon>
        <taxon>Proctotrupomorpha</taxon>
        <taxon>Chalcidoidea</taxon>
        <taxon>Trichogrammatidae</taxon>
        <taxon>Trichogramma</taxon>
    </lineage>
</organism>
<reference evidence="2 3" key="1">
    <citation type="submission" date="2020-02" db="EMBL/GenBank/DDBJ databases">
        <authorList>
            <person name="Ferguson B K."/>
        </authorList>
    </citation>
    <scope>NUCLEOTIDE SEQUENCE [LARGE SCALE GENOMIC DNA]</scope>
</reference>